<dbReference type="EMBL" id="BSPD01000045">
    <property type="protein sequence ID" value="GLS26389.1"/>
    <property type="molecule type" value="Genomic_DNA"/>
</dbReference>
<keyword evidence="2" id="KW-1185">Reference proteome</keyword>
<dbReference type="Proteomes" id="UP001156870">
    <property type="component" value="Unassembled WGS sequence"/>
</dbReference>
<reference evidence="1 2" key="1">
    <citation type="journal article" date="2014" name="Int. J. Syst. Evol. Microbiol.">
        <title>Complete genome sequence of Corynebacterium casei LMG S-19264T (=DSM 44701T), isolated from a smear-ripened cheese.</title>
        <authorList>
            <consortium name="US DOE Joint Genome Institute (JGI-PGF)"/>
            <person name="Walter F."/>
            <person name="Albersmeier A."/>
            <person name="Kalinowski J."/>
            <person name="Ruckert C."/>
        </authorList>
    </citation>
    <scope>NUCLEOTIDE SEQUENCE [LARGE SCALE GENOMIC DNA]</scope>
    <source>
        <strain evidence="1 2">NBRC 110095</strain>
    </source>
</reference>
<dbReference type="RefSeq" id="WP_232594733.1">
    <property type="nucleotide sequence ID" value="NZ_BSPD01000045.1"/>
</dbReference>
<gene>
    <name evidence="1" type="ORF">GCM10007877_21040</name>
</gene>
<name>A0AA37WLU4_9GAMM</name>
<sequence length="292" mass="33982">MLFGTTKNPKGPDLNKAVPVRCNLSGTRLLFLKPLRNTPKPQIKGKDIEADLPLSFDINIYSSDNFMRVEERSWGLCFVEEEYKYKGIPLYNPDVGGMVFSASLRKACDYSNLLLASHYEAWLQDDMNAYFSPGEGSPFDEWMDQYPLFWQVFSLPKTQCLQWIAYAVQKLNCERGDQTTYFVRSAITSEHELVFSFKTLTDDYDSGAFELFKKIVRFILINIEINLAPSLMSEIRELEEKGERNFSERKNIIRFDDAPRHEFSNYDLLDDPNLYFAKLGKTVDRRLWVEES</sequence>
<organism evidence="1 2">
    <name type="scientific">Marinibactrum halimedae</name>
    <dbReference type="NCBI Taxonomy" id="1444977"/>
    <lineage>
        <taxon>Bacteria</taxon>
        <taxon>Pseudomonadati</taxon>
        <taxon>Pseudomonadota</taxon>
        <taxon>Gammaproteobacteria</taxon>
        <taxon>Cellvibrionales</taxon>
        <taxon>Cellvibrionaceae</taxon>
        <taxon>Marinibactrum</taxon>
    </lineage>
</organism>
<dbReference type="AlphaFoldDB" id="A0AA37WLU4"/>
<comment type="caution">
    <text evidence="1">The sequence shown here is derived from an EMBL/GenBank/DDBJ whole genome shotgun (WGS) entry which is preliminary data.</text>
</comment>
<evidence type="ECO:0000313" key="1">
    <source>
        <dbReference type="EMBL" id="GLS26389.1"/>
    </source>
</evidence>
<evidence type="ECO:0000313" key="2">
    <source>
        <dbReference type="Proteomes" id="UP001156870"/>
    </source>
</evidence>
<accession>A0AA37WLU4</accession>
<protein>
    <submittedName>
        <fullName evidence="1">Uncharacterized protein</fullName>
    </submittedName>
</protein>
<proteinExistence type="predicted"/>